<evidence type="ECO:0000313" key="4">
    <source>
        <dbReference type="Proteomes" id="UP001485043"/>
    </source>
</evidence>
<dbReference type="SMART" id="SM00164">
    <property type="entry name" value="TBC"/>
    <property type="match status" value="1"/>
</dbReference>
<accession>A0AAW1T0L6</accession>
<feature type="compositionally biased region" description="Low complexity" evidence="1">
    <location>
        <begin position="479"/>
        <end position="496"/>
    </location>
</feature>
<feature type="compositionally biased region" description="Low complexity" evidence="1">
    <location>
        <begin position="669"/>
        <end position="684"/>
    </location>
</feature>
<feature type="region of interest" description="Disordered" evidence="1">
    <location>
        <begin position="590"/>
        <end position="804"/>
    </location>
</feature>
<dbReference type="Gene3D" id="1.10.8.270">
    <property type="entry name" value="putative rabgap domain of human tbc1 domain family member 14 like domains"/>
    <property type="match status" value="1"/>
</dbReference>
<feature type="compositionally biased region" description="Low complexity" evidence="1">
    <location>
        <begin position="590"/>
        <end position="605"/>
    </location>
</feature>
<dbReference type="Proteomes" id="UP001485043">
    <property type="component" value="Unassembled WGS sequence"/>
</dbReference>
<reference evidence="3 4" key="1">
    <citation type="journal article" date="2024" name="Nat. Commun.">
        <title>Phylogenomics reveals the evolutionary origins of lichenization in chlorophyte algae.</title>
        <authorList>
            <person name="Puginier C."/>
            <person name="Libourel C."/>
            <person name="Otte J."/>
            <person name="Skaloud P."/>
            <person name="Haon M."/>
            <person name="Grisel S."/>
            <person name="Petersen M."/>
            <person name="Berrin J.G."/>
            <person name="Delaux P.M."/>
            <person name="Dal Grande F."/>
            <person name="Keller J."/>
        </authorList>
    </citation>
    <scope>NUCLEOTIDE SEQUENCE [LARGE SCALE GENOMIC DNA]</scope>
    <source>
        <strain evidence="3 4">SAG 2523</strain>
    </source>
</reference>
<sequence length="828" mass="88436">MPKEGTPWFAQTVQLFKNALKNFDEAPDRTIDLQCGKTVWHSVAPKMRTELWLSILHRKGIGSKASKRFREYLSKPLTEEVANDIGKDVDRTFPNIARFCSDAGKYALECVLRAYAALDPEVGYCQGMNFLAGLLLCWLPSPADAFGALVVVMQERGLRELYKRDLAMLQVRLWQVGQLMPKQVARHMEMHGALPVLYVSSWLLTAFAADFPLSFAARIMDAILADSYIEPVMKVVIGILKTCEDRLLGMGDMEEMVDFMKMGVPCWPRETLQELLTDALGTPWSPHQQATLQRVSGAESVIDAVRRVAEGKEADPGLEVPAADVMRRMRRATTDGLRIGPELVPPPLRWTTSLNPGQAGHFFGPNMRLSKPPGSLQAQGGLTPGTSIPSQQTTAAAVDPGHLPSSISINPSIETPRSQAVLAAISAETAGDDWSPTVSPTSAGKHHIGMSGLAASGGDGLVGMSRPHSPNELSNLGLSPQASPTPKSSSPAPSLRSLRRGSHRADKHDQGIPSDCGDSLTQPNKSPVREPQRGSRASQERGHRRVPSLGTQERVLRESINGLAEGREALAAVKLRSHELQSSIMASPVLSSASASPSPSQGASPPLSPTSAQSLPAGRPGEGHPSPQSSGPAPVSSVVLQRSPNGSPPRVRNPSPALQRVTPHMSQRSPGPAASSGLPPEAAGTPWTSPLTGMRSALSSPLEQLPIRPSSGHQPAAAADIEIDEDWELCPRPSADSSDPPARTPGASPTSEMLGSSTSGCPHSRRLTSKHHDGHQPGSMRTESEGWGDFVGSPEHSDEEDFQVSRLPLRVQLAQATLSGDAAASRQS</sequence>
<dbReference type="InterPro" id="IPR000195">
    <property type="entry name" value="Rab-GAP-TBC_dom"/>
</dbReference>
<proteinExistence type="predicted"/>
<evidence type="ECO:0000313" key="3">
    <source>
        <dbReference type="EMBL" id="KAK9862845.1"/>
    </source>
</evidence>
<feature type="compositionally biased region" description="Polar residues" evidence="1">
    <location>
        <begin position="376"/>
        <end position="395"/>
    </location>
</feature>
<gene>
    <name evidence="3" type="ORF">WJX84_008940</name>
</gene>
<feature type="region of interest" description="Disordered" evidence="1">
    <location>
        <begin position="431"/>
        <end position="553"/>
    </location>
</feature>
<protein>
    <recommendedName>
        <fullName evidence="2">Rab-GAP TBC domain-containing protein</fullName>
    </recommendedName>
</protein>
<dbReference type="PROSITE" id="PS50086">
    <property type="entry name" value="TBC_RABGAP"/>
    <property type="match status" value="1"/>
</dbReference>
<dbReference type="SUPFAM" id="SSF47923">
    <property type="entry name" value="Ypt/Rab-GAP domain of gyp1p"/>
    <property type="match status" value="2"/>
</dbReference>
<evidence type="ECO:0000256" key="1">
    <source>
        <dbReference type="SAM" id="MobiDB-lite"/>
    </source>
</evidence>
<evidence type="ECO:0000259" key="2">
    <source>
        <dbReference type="PROSITE" id="PS50086"/>
    </source>
</evidence>
<feature type="region of interest" description="Disordered" evidence="1">
    <location>
        <begin position="374"/>
        <end position="412"/>
    </location>
</feature>
<dbReference type="PANTHER" id="PTHR47219">
    <property type="entry name" value="RAB GTPASE-ACTIVATING PROTEIN 1-LIKE"/>
    <property type="match status" value="1"/>
</dbReference>
<dbReference type="Pfam" id="PF00566">
    <property type="entry name" value="RabGAP-TBC"/>
    <property type="match status" value="1"/>
</dbReference>
<dbReference type="Gene3D" id="1.10.472.80">
    <property type="entry name" value="Ypt/Rab-GAP domain of gyp1p, domain 3"/>
    <property type="match status" value="1"/>
</dbReference>
<comment type="caution">
    <text evidence="3">The sequence shown here is derived from an EMBL/GenBank/DDBJ whole genome shotgun (WGS) entry which is preliminary data.</text>
</comment>
<dbReference type="InterPro" id="IPR050302">
    <property type="entry name" value="Rab_GAP_TBC_domain"/>
</dbReference>
<dbReference type="InterPro" id="IPR035969">
    <property type="entry name" value="Rab-GAP_TBC_sf"/>
</dbReference>
<feature type="compositionally biased region" description="Polar residues" evidence="1">
    <location>
        <begin position="686"/>
        <end position="702"/>
    </location>
</feature>
<organism evidence="3 4">
    <name type="scientific">Apatococcus fuscideae</name>
    <dbReference type="NCBI Taxonomy" id="2026836"/>
    <lineage>
        <taxon>Eukaryota</taxon>
        <taxon>Viridiplantae</taxon>
        <taxon>Chlorophyta</taxon>
        <taxon>core chlorophytes</taxon>
        <taxon>Trebouxiophyceae</taxon>
        <taxon>Chlorellales</taxon>
        <taxon>Chlorellaceae</taxon>
        <taxon>Apatococcus</taxon>
    </lineage>
</organism>
<feature type="domain" description="Rab-GAP TBC" evidence="2">
    <location>
        <begin position="42"/>
        <end position="227"/>
    </location>
</feature>
<feature type="compositionally biased region" description="Basic and acidic residues" evidence="1">
    <location>
        <begin position="527"/>
        <end position="541"/>
    </location>
</feature>
<dbReference type="EMBL" id="JALJOV010000548">
    <property type="protein sequence ID" value="KAK9862845.1"/>
    <property type="molecule type" value="Genomic_DNA"/>
</dbReference>
<feature type="compositionally biased region" description="Polar residues" evidence="1">
    <location>
        <begin position="747"/>
        <end position="761"/>
    </location>
</feature>
<feature type="compositionally biased region" description="Low complexity" evidence="1">
    <location>
        <begin position="731"/>
        <end position="741"/>
    </location>
</feature>
<keyword evidence="4" id="KW-1185">Reference proteome</keyword>
<dbReference type="AlphaFoldDB" id="A0AAW1T0L6"/>
<name>A0AAW1T0L6_9CHLO</name>